<sequence>MPDPPALTTTFTPPASCFTDWFFSTNDQQGPSRSATECFPSGFGGWEPARNFYFSPGVCPISYVTRKTSLKRIGSATETIVACCPSGYNYIDTNNDCFSLTTPGPDVLETETAKEYRGSTVVGTVTRTIGNGVKRYMWALPTPKPISQR</sequence>
<reference evidence="3" key="2">
    <citation type="submission" date="2020-04" db="EMBL/GenBank/DDBJ databases">
        <authorList>
            <consortium name="NCBI Genome Project"/>
        </authorList>
    </citation>
    <scope>NUCLEOTIDE SEQUENCE</scope>
    <source>
        <strain evidence="3">CBS 781.70</strain>
    </source>
</reference>
<dbReference type="GeneID" id="54414412"/>
<evidence type="ECO:0000313" key="3">
    <source>
        <dbReference type="RefSeq" id="XP_033531740.1"/>
    </source>
</evidence>
<dbReference type="RefSeq" id="XP_033531740.1">
    <property type="nucleotide sequence ID" value="XM_033673842.1"/>
</dbReference>
<organism evidence="1">
    <name type="scientific">Eremomyces bilateralis CBS 781.70</name>
    <dbReference type="NCBI Taxonomy" id="1392243"/>
    <lineage>
        <taxon>Eukaryota</taxon>
        <taxon>Fungi</taxon>
        <taxon>Dikarya</taxon>
        <taxon>Ascomycota</taxon>
        <taxon>Pezizomycotina</taxon>
        <taxon>Dothideomycetes</taxon>
        <taxon>Dothideomycetes incertae sedis</taxon>
        <taxon>Eremomycetales</taxon>
        <taxon>Eremomycetaceae</taxon>
        <taxon>Eremomyces</taxon>
    </lineage>
</organism>
<proteinExistence type="predicted"/>
<evidence type="ECO:0000313" key="2">
    <source>
        <dbReference type="Proteomes" id="UP000504638"/>
    </source>
</evidence>
<name>A0A6G1FWV5_9PEZI</name>
<accession>A0A6G1FWV5</accession>
<keyword evidence="2" id="KW-1185">Reference proteome</keyword>
<protein>
    <submittedName>
        <fullName evidence="1 3">Uncharacterized protein</fullName>
    </submittedName>
</protein>
<gene>
    <name evidence="1 3" type="ORF">P152DRAFT_140026</name>
</gene>
<dbReference type="EMBL" id="ML975168">
    <property type="protein sequence ID" value="KAF1810109.1"/>
    <property type="molecule type" value="Genomic_DNA"/>
</dbReference>
<dbReference type="AlphaFoldDB" id="A0A6G1FWV5"/>
<reference evidence="1 3" key="1">
    <citation type="submission" date="2020-01" db="EMBL/GenBank/DDBJ databases">
        <authorList>
            <consortium name="DOE Joint Genome Institute"/>
            <person name="Haridas S."/>
            <person name="Albert R."/>
            <person name="Binder M."/>
            <person name="Bloem J."/>
            <person name="Labutti K."/>
            <person name="Salamov A."/>
            <person name="Andreopoulos B."/>
            <person name="Baker S.E."/>
            <person name="Barry K."/>
            <person name="Bills G."/>
            <person name="Bluhm B.H."/>
            <person name="Cannon C."/>
            <person name="Castanera R."/>
            <person name="Culley D.E."/>
            <person name="Daum C."/>
            <person name="Ezra D."/>
            <person name="Gonzalez J.B."/>
            <person name="Henrissat B."/>
            <person name="Kuo A."/>
            <person name="Liang C."/>
            <person name="Lipzen A."/>
            <person name="Lutzoni F."/>
            <person name="Magnuson J."/>
            <person name="Mondo S."/>
            <person name="Nolan M."/>
            <person name="Ohm R."/>
            <person name="Pangilinan J."/>
            <person name="Park H.-J."/>
            <person name="Ramirez L."/>
            <person name="Alfaro M."/>
            <person name="Sun H."/>
            <person name="Tritt A."/>
            <person name="Yoshinaga Y."/>
            <person name="Zwiers L.-H."/>
            <person name="Turgeon B.G."/>
            <person name="Goodwin S.B."/>
            <person name="Spatafora J.W."/>
            <person name="Crous P.W."/>
            <person name="Grigoriev I.V."/>
        </authorList>
    </citation>
    <scope>NUCLEOTIDE SEQUENCE</scope>
    <source>
        <strain evidence="1 3">CBS 781.70</strain>
    </source>
</reference>
<evidence type="ECO:0000313" key="1">
    <source>
        <dbReference type="EMBL" id="KAF1810109.1"/>
    </source>
</evidence>
<reference evidence="3" key="3">
    <citation type="submission" date="2025-04" db="UniProtKB">
        <authorList>
            <consortium name="RefSeq"/>
        </authorList>
    </citation>
    <scope>IDENTIFICATION</scope>
    <source>
        <strain evidence="3">CBS 781.70</strain>
    </source>
</reference>
<dbReference type="Proteomes" id="UP000504638">
    <property type="component" value="Unplaced"/>
</dbReference>
<dbReference type="OrthoDB" id="3795960at2759"/>